<proteinExistence type="predicted"/>
<evidence type="ECO:0000313" key="2">
    <source>
        <dbReference type="Proteomes" id="UP000799640"/>
    </source>
</evidence>
<evidence type="ECO:0000313" key="1">
    <source>
        <dbReference type="EMBL" id="KAF2404065.1"/>
    </source>
</evidence>
<dbReference type="OrthoDB" id="3880401at2759"/>
<keyword evidence="2" id="KW-1185">Reference proteome</keyword>
<name>A0A6G1I7V1_9PEZI</name>
<dbReference type="Proteomes" id="UP000799640">
    <property type="component" value="Unassembled WGS sequence"/>
</dbReference>
<organism evidence="1 2">
    <name type="scientific">Trichodelitschia bisporula</name>
    <dbReference type="NCBI Taxonomy" id="703511"/>
    <lineage>
        <taxon>Eukaryota</taxon>
        <taxon>Fungi</taxon>
        <taxon>Dikarya</taxon>
        <taxon>Ascomycota</taxon>
        <taxon>Pezizomycotina</taxon>
        <taxon>Dothideomycetes</taxon>
        <taxon>Dothideomycetes incertae sedis</taxon>
        <taxon>Phaeotrichales</taxon>
        <taxon>Phaeotrichaceae</taxon>
        <taxon>Trichodelitschia</taxon>
    </lineage>
</organism>
<protein>
    <submittedName>
        <fullName evidence="1">Uncharacterized protein</fullName>
    </submittedName>
</protein>
<dbReference type="AlphaFoldDB" id="A0A6G1I7V1"/>
<sequence length="196" mass="21510">MADQLYVIKRTLTDRKDPSGTSHKTAVKGVYTSLGPAKAAAASTLADEGYERAWFPEYAVRGETPGDWPYGDGVIVHAVAPEGEEFSVAIDTVANELNLQGDEQGLWAVRRELIDYDADRSGDRRETQVQGAYKTQEAANAAAKQILLGDALTPADWEEYDEFQEGEEWDWGDEVIVHAVGTGGENILVYVSKIEK</sequence>
<reference evidence="1" key="1">
    <citation type="journal article" date="2020" name="Stud. Mycol.">
        <title>101 Dothideomycetes genomes: a test case for predicting lifestyles and emergence of pathogens.</title>
        <authorList>
            <person name="Haridas S."/>
            <person name="Albert R."/>
            <person name="Binder M."/>
            <person name="Bloem J."/>
            <person name="Labutti K."/>
            <person name="Salamov A."/>
            <person name="Andreopoulos B."/>
            <person name="Baker S."/>
            <person name="Barry K."/>
            <person name="Bills G."/>
            <person name="Bluhm B."/>
            <person name="Cannon C."/>
            <person name="Castanera R."/>
            <person name="Culley D."/>
            <person name="Daum C."/>
            <person name="Ezra D."/>
            <person name="Gonzalez J."/>
            <person name="Henrissat B."/>
            <person name="Kuo A."/>
            <person name="Liang C."/>
            <person name="Lipzen A."/>
            <person name="Lutzoni F."/>
            <person name="Magnuson J."/>
            <person name="Mondo S."/>
            <person name="Nolan M."/>
            <person name="Ohm R."/>
            <person name="Pangilinan J."/>
            <person name="Park H.-J."/>
            <person name="Ramirez L."/>
            <person name="Alfaro M."/>
            <person name="Sun H."/>
            <person name="Tritt A."/>
            <person name="Yoshinaga Y."/>
            <person name="Zwiers L.-H."/>
            <person name="Turgeon B."/>
            <person name="Goodwin S."/>
            <person name="Spatafora J."/>
            <person name="Crous P."/>
            <person name="Grigoriev I."/>
        </authorList>
    </citation>
    <scope>NUCLEOTIDE SEQUENCE</scope>
    <source>
        <strain evidence="1">CBS 262.69</strain>
    </source>
</reference>
<dbReference type="EMBL" id="ML996688">
    <property type="protein sequence ID" value="KAF2404065.1"/>
    <property type="molecule type" value="Genomic_DNA"/>
</dbReference>
<accession>A0A6G1I7V1</accession>
<gene>
    <name evidence="1" type="ORF">EJ06DRAFT_553008</name>
</gene>